<dbReference type="PANTHER" id="PTHR43143:SF1">
    <property type="entry name" value="SERINE_THREONINE-PROTEIN PHOSPHATASE CPPED1"/>
    <property type="match status" value="1"/>
</dbReference>
<evidence type="ECO:0000313" key="2">
    <source>
        <dbReference type="Proteomes" id="UP000287394"/>
    </source>
</evidence>
<reference evidence="1 2" key="1">
    <citation type="journal article" date="2019" name="Int. J. Syst. Evol. Microbiol.">
        <title>Capsulimonas corticalis gen. nov., sp. nov., an aerobic capsulated bacterium, of a novel bacterial order, Capsulimonadales ord. nov., of the class Armatimonadia of the phylum Armatimonadetes.</title>
        <authorList>
            <person name="Li J."/>
            <person name="Kudo C."/>
            <person name="Tonouchi A."/>
        </authorList>
    </citation>
    <scope>NUCLEOTIDE SEQUENCE [LARGE SCALE GENOMIC DNA]</scope>
    <source>
        <strain evidence="1 2">AX-7</strain>
    </source>
</reference>
<protein>
    <submittedName>
        <fullName evidence="1">Uncharacterized protein</fullName>
    </submittedName>
</protein>
<proteinExistence type="predicted"/>
<dbReference type="Gene3D" id="3.60.21.10">
    <property type="match status" value="2"/>
</dbReference>
<dbReference type="KEGG" id="ccot:CCAX7_003380"/>
<dbReference type="RefSeq" id="WP_119320230.1">
    <property type="nucleotide sequence ID" value="NZ_AP025739.1"/>
</dbReference>
<name>A0A402CS81_9BACT</name>
<dbReference type="EMBL" id="AP025739">
    <property type="protein sequence ID" value="BDI28287.1"/>
    <property type="molecule type" value="Genomic_DNA"/>
</dbReference>
<sequence length="653" mass="72162">MSLLAIDNWLRSPADHDIISRWTVGAGQERSHALSLPQPRDPQRFSFLALGDSGDSESAGPGVSPQDAVAREMVRDTRLAGDSGAVMVLHMGDVVYMTGERRLYDRNFRRPYSPFLTESSTVGDFTFRLPFLPVPGNHDYYDLGAWAKWLANAPLVGAGLRALWHEIMSFNVPEGGSEMGKTYMDAFVDLQADTSLHPLPYALSARTRLPNRYYKFQLGNVDFFALDSNTLDAPSPQADSGQVRQDAADRVTDLEAKARAVDLDIRAARQELETQRDARRLSIAGSAEERMRVTELSLDVGEALERLRELLEGAEMSAAEGRRAAQSVRIAETHWDKAAADLSEASGDGIVRALARQETVSDEVCASLSTLEEFLAVLPEGRPRASILETRLEMERALHAWAISVSPITGDASARLKELSEGALDLQRELALARRRSRFQPEDHDTAQLTWLDRALEESVRLRPNAWRVVYLHHPLYTTIGNHCERSDVLDVRDNLTPILARRAHLMLAGHSHAFEWFRSEALPEMGVFVTGGGGQVTLRPSILSPDRYTRFSGAYDALRRAGVTECASAGAGPAAPDGSDSPLYHYLNIEVTPDKLIVRPIGVRHADDGFRREDPMPVHHTPALPEGRPPFVARSLHAVEITRGAAPQAIWV</sequence>
<gene>
    <name evidence="1" type="ORF">CCAX7_003380</name>
</gene>
<organism evidence="1 2">
    <name type="scientific">Capsulimonas corticalis</name>
    <dbReference type="NCBI Taxonomy" id="2219043"/>
    <lineage>
        <taxon>Bacteria</taxon>
        <taxon>Bacillati</taxon>
        <taxon>Armatimonadota</taxon>
        <taxon>Armatimonadia</taxon>
        <taxon>Capsulimonadales</taxon>
        <taxon>Capsulimonadaceae</taxon>
        <taxon>Capsulimonas</taxon>
    </lineage>
</organism>
<evidence type="ECO:0000313" key="1">
    <source>
        <dbReference type="EMBL" id="BDI28287.1"/>
    </source>
</evidence>
<dbReference type="SUPFAM" id="SSF56300">
    <property type="entry name" value="Metallo-dependent phosphatases"/>
    <property type="match status" value="2"/>
</dbReference>
<dbReference type="InterPro" id="IPR051918">
    <property type="entry name" value="STPP_CPPED1"/>
</dbReference>
<dbReference type="Proteomes" id="UP000287394">
    <property type="component" value="Chromosome"/>
</dbReference>
<accession>A0A402CS81</accession>
<dbReference type="PANTHER" id="PTHR43143">
    <property type="entry name" value="METALLOPHOSPHOESTERASE, CALCINEURIN SUPERFAMILY"/>
    <property type="match status" value="1"/>
</dbReference>
<dbReference type="InterPro" id="IPR029052">
    <property type="entry name" value="Metallo-depent_PP-like"/>
</dbReference>
<dbReference type="AlphaFoldDB" id="A0A402CS81"/>
<dbReference type="OrthoDB" id="500534at2"/>
<keyword evidence="2" id="KW-1185">Reference proteome</keyword>